<reference evidence="1 2" key="1">
    <citation type="submission" date="2019-03" db="EMBL/GenBank/DDBJ databases">
        <title>Complete genome sequence of Citrobacter sp. SNU WT2 isolated from diseased rainbow trout.</title>
        <authorList>
            <person name="Oh W.T."/>
            <person name="Park S.C."/>
        </authorList>
    </citation>
    <scope>NUCLEOTIDE SEQUENCE [LARGE SCALE GENOMIC DNA]</scope>
    <source>
        <strain evidence="1 2">SNU WT2</strain>
    </source>
</reference>
<accession>A0ABX5T881</accession>
<dbReference type="EMBL" id="CP038469">
    <property type="protein sequence ID" value="QBX81782.1"/>
    <property type="molecule type" value="Genomic_DNA"/>
</dbReference>
<protein>
    <submittedName>
        <fullName evidence="1">Uncharacterized protein</fullName>
    </submittedName>
</protein>
<name>A0ABX5T881_9ENTR</name>
<evidence type="ECO:0000313" key="2">
    <source>
        <dbReference type="Proteomes" id="UP000296284"/>
    </source>
</evidence>
<evidence type="ECO:0000313" key="1">
    <source>
        <dbReference type="EMBL" id="QBX81782.1"/>
    </source>
</evidence>
<organism evidence="1 2">
    <name type="scientific">Citrobacter tructae</name>
    <dbReference type="NCBI Taxonomy" id="2562449"/>
    <lineage>
        <taxon>Bacteria</taxon>
        <taxon>Pseudomonadati</taxon>
        <taxon>Pseudomonadota</taxon>
        <taxon>Gammaproteobacteria</taxon>
        <taxon>Enterobacterales</taxon>
        <taxon>Enterobacteriaceae</taxon>
        <taxon>Citrobacter</taxon>
    </lineage>
</organism>
<sequence length="63" mass="6739">MKCSFCAAKVPVGRDVHNLVVPLSFRCIYSFVSPPCYLSGGPLTRQGSPKALYFTSAPGSCPE</sequence>
<proteinExistence type="predicted"/>
<dbReference type="Proteomes" id="UP000296284">
    <property type="component" value="Chromosome"/>
</dbReference>
<gene>
    <name evidence="1" type="ORF">E4Z61_16040</name>
</gene>
<keyword evidence="2" id="KW-1185">Reference proteome</keyword>